<evidence type="ECO:0000313" key="8">
    <source>
        <dbReference type="EMBL" id="KZT52605.1"/>
    </source>
</evidence>
<evidence type="ECO:0000259" key="7">
    <source>
        <dbReference type="PROSITE" id="PS50059"/>
    </source>
</evidence>
<dbReference type="Gene3D" id="3.10.50.40">
    <property type="match status" value="1"/>
</dbReference>
<evidence type="ECO:0000256" key="5">
    <source>
        <dbReference type="ARBA" id="ARBA00038106"/>
    </source>
</evidence>
<feature type="domain" description="PPIase FKBP-type" evidence="7">
    <location>
        <begin position="27"/>
        <end position="115"/>
    </location>
</feature>
<dbReference type="PANTHER" id="PTHR10516">
    <property type="entry name" value="PEPTIDYL-PROLYL CIS-TRANS ISOMERASE"/>
    <property type="match status" value="1"/>
</dbReference>
<gene>
    <name evidence="8" type="ORF">CALCODRAFT_487007</name>
</gene>
<evidence type="ECO:0000256" key="4">
    <source>
        <dbReference type="ARBA" id="ARBA00023235"/>
    </source>
</evidence>
<dbReference type="PROSITE" id="PS50059">
    <property type="entry name" value="FKBP_PPIASE"/>
    <property type="match status" value="1"/>
</dbReference>
<dbReference type="OrthoDB" id="1902587at2759"/>
<dbReference type="SUPFAM" id="SSF54534">
    <property type="entry name" value="FKBP-like"/>
    <property type="match status" value="1"/>
</dbReference>
<dbReference type="InterPro" id="IPR050689">
    <property type="entry name" value="FKBP-type_PPIase"/>
</dbReference>
<dbReference type="InParanoid" id="A0A165DDY3"/>
<dbReference type="PANTHER" id="PTHR10516:SF443">
    <property type="entry name" value="FK506-BINDING PROTEIN 59-RELATED"/>
    <property type="match status" value="1"/>
</dbReference>
<dbReference type="InterPro" id="IPR001179">
    <property type="entry name" value="PPIase_FKBP_dom"/>
</dbReference>
<evidence type="ECO:0000256" key="3">
    <source>
        <dbReference type="ARBA" id="ARBA00023110"/>
    </source>
</evidence>
<dbReference type="Proteomes" id="UP000076842">
    <property type="component" value="Unassembled WGS sequence"/>
</dbReference>
<sequence>MARQVTFALHWSYSTEPPHTQTFPTVGSRVTFHYVGTDTNGKQFDSSRDRRLALIDYVGIGKFIRGLDEGILQMSKGETARLTISPDLAFGAQGNMSGIPPNTTLIFEIELLDVE</sequence>
<dbReference type="InterPro" id="IPR046357">
    <property type="entry name" value="PPIase_dom_sf"/>
</dbReference>
<evidence type="ECO:0000256" key="1">
    <source>
        <dbReference type="ARBA" id="ARBA00000971"/>
    </source>
</evidence>
<reference evidence="8 9" key="1">
    <citation type="journal article" date="2016" name="Mol. Biol. Evol.">
        <title>Comparative Genomics of Early-Diverging Mushroom-Forming Fungi Provides Insights into the Origins of Lignocellulose Decay Capabilities.</title>
        <authorList>
            <person name="Nagy L.G."/>
            <person name="Riley R."/>
            <person name="Tritt A."/>
            <person name="Adam C."/>
            <person name="Daum C."/>
            <person name="Floudas D."/>
            <person name="Sun H."/>
            <person name="Yadav J.S."/>
            <person name="Pangilinan J."/>
            <person name="Larsson K.H."/>
            <person name="Matsuura K."/>
            <person name="Barry K."/>
            <person name="Labutti K."/>
            <person name="Kuo R."/>
            <person name="Ohm R.A."/>
            <person name="Bhattacharya S.S."/>
            <person name="Shirouzu T."/>
            <person name="Yoshinaga Y."/>
            <person name="Martin F.M."/>
            <person name="Grigoriev I.V."/>
            <person name="Hibbett D.S."/>
        </authorList>
    </citation>
    <scope>NUCLEOTIDE SEQUENCE [LARGE SCALE GENOMIC DNA]</scope>
    <source>
        <strain evidence="8 9">HHB12733</strain>
    </source>
</reference>
<comment type="similarity">
    <text evidence="5">Belongs to the FKBP-type PPIase family. FKBP1 subfamily.</text>
</comment>
<dbReference type="EMBL" id="KV424061">
    <property type="protein sequence ID" value="KZT52605.1"/>
    <property type="molecule type" value="Genomic_DNA"/>
</dbReference>
<organism evidence="8 9">
    <name type="scientific">Calocera cornea HHB12733</name>
    <dbReference type="NCBI Taxonomy" id="1353952"/>
    <lineage>
        <taxon>Eukaryota</taxon>
        <taxon>Fungi</taxon>
        <taxon>Dikarya</taxon>
        <taxon>Basidiomycota</taxon>
        <taxon>Agaricomycotina</taxon>
        <taxon>Dacrymycetes</taxon>
        <taxon>Dacrymycetales</taxon>
        <taxon>Dacrymycetaceae</taxon>
        <taxon>Calocera</taxon>
    </lineage>
</organism>
<comment type="catalytic activity">
    <reaction evidence="1 6">
        <text>[protein]-peptidylproline (omega=180) = [protein]-peptidylproline (omega=0)</text>
        <dbReference type="Rhea" id="RHEA:16237"/>
        <dbReference type="Rhea" id="RHEA-COMP:10747"/>
        <dbReference type="Rhea" id="RHEA-COMP:10748"/>
        <dbReference type="ChEBI" id="CHEBI:83833"/>
        <dbReference type="ChEBI" id="CHEBI:83834"/>
        <dbReference type="EC" id="5.2.1.8"/>
    </reaction>
</comment>
<dbReference type="STRING" id="1353952.A0A165DDY3"/>
<evidence type="ECO:0000256" key="2">
    <source>
        <dbReference type="ARBA" id="ARBA00013194"/>
    </source>
</evidence>
<dbReference type="Pfam" id="PF00254">
    <property type="entry name" value="FKBP_C"/>
    <property type="match status" value="1"/>
</dbReference>
<keyword evidence="4 6" id="KW-0413">Isomerase</keyword>
<keyword evidence="3 6" id="KW-0697">Rotamase</keyword>
<dbReference type="AlphaFoldDB" id="A0A165DDY3"/>
<protein>
    <recommendedName>
        <fullName evidence="2 6">peptidylprolyl isomerase</fullName>
        <ecNumber evidence="2 6">5.2.1.8</ecNumber>
    </recommendedName>
</protein>
<name>A0A165DDY3_9BASI</name>
<dbReference type="FunFam" id="3.10.50.40:FF:000006">
    <property type="entry name" value="Peptidyl-prolyl cis-trans isomerase"/>
    <property type="match status" value="1"/>
</dbReference>
<evidence type="ECO:0000313" key="9">
    <source>
        <dbReference type="Proteomes" id="UP000076842"/>
    </source>
</evidence>
<dbReference type="GO" id="GO:0005737">
    <property type="term" value="C:cytoplasm"/>
    <property type="evidence" value="ECO:0007669"/>
    <property type="project" value="TreeGrafter"/>
</dbReference>
<evidence type="ECO:0000256" key="6">
    <source>
        <dbReference type="PROSITE-ProRule" id="PRU00277"/>
    </source>
</evidence>
<dbReference type="EC" id="5.2.1.8" evidence="2 6"/>
<dbReference type="GO" id="GO:0003755">
    <property type="term" value="F:peptidyl-prolyl cis-trans isomerase activity"/>
    <property type="evidence" value="ECO:0007669"/>
    <property type="project" value="UniProtKB-KW"/>
</dbReference>
<keyword evidence="9" id="KW-1185">Reference proteome</keyword>
<proteinExistence type="inferred from homology"/>
<accession>A0A165DDY3</accession>